<name>A0AAN8NC05_9PEZI</name>
<evidence type="ECO:0000256" key="1">
    <source>
        <dbReference type="SAM" id="MobiDB-lite"/>
    </source>
</evidence>
<organism evidence="2 3">
    <name type="scientific">Arthrobotrys conoides</name>
    <dbReference type="NCBI Taxonomy" id="74498"/>
    <lineage>
        <taxon>Eukaryota</taxon>
        <taxon>Fungi</taxon>
        <taxon>Dikarya</taxon>
        <taxon>Ascomycota</taxon>
        <taxon>Pezizomycotina</taxon>
        <taxon>Orbiliomycetes</taxon>
        <taxon>Orbiliales</taxon>
        <taxon>Orbiliaceae</taxon>
        <taxon>Arthrobotrys</taxon>
    </lineage>
</organism>
<dbReference type="EMBL" id="JAVHJM010000007">
    <property type="protein sequence ID" value="KAK6510624.1"/>
    <property type="molecule type" value="Genomic_DNA"/>
</dbReference>
<evidence type="ECO:0000313" key="3">
    <source>
        <dbReference type="Proteomes" id="UP001307849"/>
    </source>
</evidence>
<reference evidence="2 3" key="1">
    <citation type="submission" date="2019-10" db="EMBL/GenBank/DDBJ databases">
        <authorList>
            <person name="Palmer J.M."/>
        </authorList>
    </citation>
    <scope>NUCLEOTIDE SEQUENCE [LARGE SCALE GENOMIC DNA]</scope>
    <source>
        <strain evidence="2 3">TWF506</strain>
    </source>
</reference>
<feature type="region of interest" description="Disordered" evidence="1">
    <location>
        <begin position="714"/>
        <end position="752"/>
    </location>
</feature>
<dbReference type="AlphaFoldDB" id="A0AAN8NC05"/>
<feature type="compositionally biased region" description="Basic and acidic residues" evidence="1">
    <location>
        <begin position="527"/>
        <end position="549"/>
    </location>
</feature>
<dbReference type="Proteomes" id="UP001307849">
    <property type="component" value="Unassembled WGS sequence"/>
</dbReference>
<keyword evidence="3" id="KW-1185">Reference proteome</keyword>
<accession>A0AAN8NC05</accession>
<feature type="region of interest" description="Disordered" evidence="1">
    <location>
        <begin position="589"/>
        <end position="678"/>
    </location>
</feature>
<feature type="compositionally biased region" description="Polar residues" evidence="1">
    <location>
        <begin position="738"/>
        <end position="747"/>
    </location>
</feature>
<feature type="compositionally biased region" description="Basic and acidic residues" evidence="1">
    <location>
        <begin position="668"/>
        <end position="677"/>
    </location>
</feature>
<comment type="caution">
    <text evidence="2">The sequence shown here is derived from an EMBL/GenBank/DDBJ whole genome shotgun (WGS) entry which is preliminary data.</text>
</comment>
<protein>
    <submittedName>
        <fullName evidence="2">Uncharacterized protein</fullName>
    </submittedName>
</protein>
<proteinExistence type="predicted"/>
<evidence type="ECO:0000313" key="2">
    <source>
        <dbReference type="EMBL" id="KAK6510624.1"/>
    </source>
</evidence>
<feature type="region of interest" description="Disordered" evidence="1">
    <location>
        <begin position="495"/>
        <end position="553"/>
    </location>
</feature>
<feature type="compositionally biased region" description="Basic and acidic residues" evidence="1">
    <location>
        <begin position="646"/>
        <end position="657"/>
    </location>
</feature>
<feature type="region of interest" description="Disordered" evidence="1">
    <location>
        <begin position="385"/>
        <end position="471"/>
    </location>
</feature>
<feature type="compositionally biased region" description="Basic and acidic residues" evidence="1">
    <location>
        <begin position="442"/>
        <end position="453"/>
    </location>
</feature>
<gene>
    <name evidence="2" type="ORF">TWF506_009727</name>
</gene>
<sequence length="867" mass="95070">MSLLDQDIPSAGHTCPRCNVVFGHSAARARHVHERDRGLYNDGPRKISVFINPSKRAYVTPFRRVQTLNRLLEYLGTLPHPQIRAVTNSNRTRPPFRIFEELLFSGQWQLVDSLGCIIRPDDYEELIHDGMEITIDTLPEGQQDEPVPLLRPLGVSGGGPTRGGGSQIGRNEVAGDLLDMQINEPIAHQHLGFDVQQLPHIQAKAPITQFTPTGPFIPAFEKTVDMNELAGEENLDPQILASTALNPPLKFGSWSAAFKSTAMSASAVEFKPSSGIQLSTVAAESKPINEVKLSTTAVEFKPNSQLQVPASPSEDPHFQLPHSQVKRSMAIPIVKPPSPALSMVAAPKPDMPITSYDDEDDDDGWGSRVAATIQSEEILVEEEVFSETLEEWPSQKGEGANRTDEPPTEIVETEEQQLQLCPPTEDIETASVSDTVVGPGPKYEESQIYRKESLSASGRSTPKPAEDGIHHVNMSPQQDVVSLEYQSDNDSNLLKSEILEPRTEAPESLDPTVVEEERSKSSNAQVEESKEGEAEKNTQVTEEKSDESAPAKTLSSAEMFAVLMSGVEFTPAGDTEAQYVSNDLRYEGTKEFTPNEEPSQSEVLNPAADSWDTTTSPAGDFHATSDGGGWGDWSTNRIPVVDDDQWDNRGHVPRDSEGDAEWGPPKPKVPEHIDPPKAKSGWAQVAAAGLPGYQRATNPIPSLTFAASPRSTETPAIKKVAPTPNSVGLPMTFPPRPGSSNRNSNMHMNPKQKRGNVPCKFMFFVPPPNCTIPNATNSNKISLVQTTPIRKLAVLYAKHFKETRLLSRVEGSQNHILELSVSRSENGPVTKHKVDLESRLIEHDFGHEFWVSVIYLGQGSLKRQEAL</sequence>